<evidence type="ECO:0000256" key="1">
    <source>
        <dbReference type="ARBA" id="ARBA00000900"/>
    </source>
</evidence>
<keyword evidence="4" id="KW-0808">Transferase</keyword>
<reference evidence="16 17" key="1">
    <citation type="journal article" date="2018" name="G3 (Bethesda)">
        <title>Phylogenetic and Phylogenomic Definition of Rhizopus Species.</title>
        <authorList>
            <person name="Gryganskyi A.P."/>
            <person name="Golan J."/>
            <person name="Dolatabadi S."/>
            <person name="Mondo S."/>
            <person name="Robb S."/>
            <person name="Idnurm A."/>
            <person name="Muszewska A."/>
            <person name="Steczkiewicz K."/>
            <person name="Masonjones S."/>
            <person name="Liao H.L."/>
            <person name="Gajdeczka M.T."/>
            <person name="Anike F."/>
            <person name="Vuek A."/>
            <person name="Anishchenko I.M."/>
            <person name="Voigt K."/>
            <person name="de Hoog G.S."/>
            <person name="Smith M.E."/>
            <person name="Heitman J."/>
            <person name="Vilgalys R."/>
            <person name="Stajich J.E."/>
        </authorList>
    </citation>
    <scope>NUCLEOTIDE SEQUENCE [LARGE SCALE GENOMIC DNA]</scope>
    <source>
        <strain evidence="16 17">LSU 92-RS-03</strain>
    </source>
</reference>
<dbReference type="InterPro" id="IPR001841">
    <property type="entry name" value="Znf_RING"/>
</dbReference>
<evidence type="ECO:0000313" key="16">
    <source>
        <dbReference type="EMBL" id="RCI04024.1"/>
    </source>
</evidence>
<evidence type="ECO:0000256" key="7">
    <source>
        <dbReference type="ARBA" id="ARBA00022771"/>
    </source>
</evidence>
<dbReference type="AlphaFoldDB" id="A0A367KP88"/>
<accession>A0A367KP88</accession>
<dbReference type="PROSITE" id="PS50089">
    <property type="entry name" value="ZF_RING_2"/>
    <property type="match status" value="1"/>
</dbReference>
<evidence type="ECO:0000256" key="5">
    <source>
        <dbReference type="ARBA" id="ARBA00022692"/>
    </source>
</evidence>
<dbReference type="GO" id="GO:0061630">
    <property type="term" value="F:ubiquitin protein ligase activity"/>
    <property type="evidence" value="ECO:0007669"/>
    <property type="project" value="UniProtKB-EC"/>
</dbReference>
<evidence type="ECO:0000256" key="8">
    <source>
        <dbReference type="ARBA" id="ARBA00022786"/>
    </source>
</evidence>
<dbReference type="Pfam" id="PF13639">
    <property type="entry name" value="zf-RING_2"/>
    <property type="match status" value="1"/>
</dbReference>
<dbReference type="GO" id="GO:0016020">
    <property type="term" value="C:membrane"/>
    <property type="evidence" value="ECO:0007669"/>
    <property type="project" value="UniProtKB-SubCell"/>
</dbReference>
<dbReference type="Gene3D" id="3.30.40.10">
    <property type="entry name" value="Zinc/RING finger domain, C3HC4 (zinc finger)"/>
    <property type="match status" value="1"/>
</dbReference>
<feature type="transmembrane region" description="Helical" evidence="14">
    <location>
        <begin position="53"/>
        <end position="79"/>
    </location>
</feature>
<evidence type="ECO:0000256" key="3">
    <source>
        <dbReference type="ARBA" id="ARBA00012483"/>
    </source>
</evidence>
<evidence type="ECO:0000256" key="9">
    <source>
        <dbReference type="ARBA" id="ARBA00022833"/>
    </source>
</evidence>
<dbReference type="GO" id="GO:0008270">
    <property type="term" value="F:zinc ion binding"/>
    <property type="evidence" value="ECO:0007669"/>
    <property type="project" value="UniProtKB-KW"/>
</dbReference>
<comment type="subcellular location">
    <subcellularLocation>
        <location evidence="2">Membrane</location>
        <topology evidence="2">Multi-pass membrane protein</topology>
    </subcellularLocation>
</comment>
<comment type="caution">
    <text evidence="16">The sequence shown here is derived from an EMBL/GenBank/DDBJ whole genome shotgun (WGS) entry which is preliminary data.</text>
</comment>
<keyword evidence="10 14" id="KW-1133">Transmembrane helix</keyword>
<dbReference type="InterPro" id="IPR013083">
    <property type="entry name" value="Znf_RING/FYVE/PHD"/>
</dbReference>
<sequence>MYYVDLDTGTELTRMLQYAATTSQPILAANNLSYQPAIHLVMHPDVGGFPADWIYILIIVIALLIVSFLASVGMHWHLWRIRRSQRTMFENGVLDMGNGLNTPQLVKKVLKQDSLVLFPTRIIGDRKPTLCRISSSRSSRALENADTVAKSADTPNNTQHEQQDDVCVICLDEFSEGEEVRQLTCGHEFHTECIDPWLTVKSASCPLCKHDCYVKQELDSTEPSNGETENIPLPPPQSFFSSLRTPSRSGSPASAFGPTISADRAEEFSRSWMARSLPRNMRRQINEAALAAAAAQQETTIELPARMTQPIEGINITVPPPNNPRPRLSDRVKSSLPRFLRS</sequence>
<keyword evidence="6" id="KW-0479">Metal-binding</keyword>
<evidence type="ECO:0000256" key="4">
    <source>
        <dbReference type="ARBA" id="ARBA00022679"/>
    </source>
</evidence>
<evidence type="ECO:0000256" key="11">
    <source>
        <dbReference type="ARBA" id="ARBA00023136"/>
    </source>
</evidence>
<dbReference type="CDD" id="cd16454">
    <property type="entry name" value="RING-H2_PA-TM-RING"/>
    <property type="match status" value="1"/>
</dbReference>
<evidence type="ECO:0000256" key="10">
    <source>
        <dbReference type="ARBA" id="ARBA00022989"/>
    </source>
</evidence>
<keyword evidence="8" id="KW-0833">Ubl conjugation pathway</keyword>
<dbReference type="SMART" id="SM00184">
    <property type="entry name" value="RING"/>
    <property type="match status" value="1"/>
</dbReference>
<evidence type="ECO:0000259" key="15">
    <source>
        <dbReference type="PROSITE" id="PS50089"/>
    </source>
</evidence>
<dbReference type="SUPFAM" id="SSF57850">
    <property type="entry name" value="RING/U-box"/>
    <property type="match status" value="1"/>
</dbReference>
<evidence type="ECO:0000256" key="12">
    <source>
        <dbReference type="PROSITE-ProRule" id="PRU00175"/>
    </source>
</evidence>
<dbReference type="Proteomes" id="UP000253551">
    <property type="component" value="Unassembled WGS sequence"/>
</dbReference>
<name>A0A367KP88_RHIST</name>
<protein>
    <recommendedName>
        <fullName evidence="3">RING-type E3 ubiquitin transferase</fullName>
        <ecNumber evidence="3">2.3.2.27</ecNumber>
    </recommendedName>
</protein>
<evidence type="ECO:0000256" key="14">
    <source>
        <dbReference type="SAM" id="Phobius"/>
    </source>
</evidence>
<keyword evidence="11 14" id="KW-0472">Membrane</keyword>
<dbReference type="OrthoDB" id="8062037at2759"/>
<gene>
    <name evidence="16" type="ORF">CU098_012796</name>
</gene>
<keyword evidence="7 12" id="KW-0863">Zinc-finger</keyword>
<evidence type="ECO:0000256" key="6">
    <source>
        <dbReference type="ARBA" id="ARBA00022723"/>
    </source>
</evidence>
<dbReference type="EC" id="2.3.2.27" evidence="3"/>
<comment type="catalytic activity">
    <reaction evidence="1">
        <text>S-ubiquitinyl-[E2 ubiquitin-conjugating enzyme]-L-cysteine + [acceptor protein]-L-lysine = [E2 ubiquitin-conjugating enzyme]-L-cysteine + N(6)-ubiquitinyl-[acceptor protein]-L-lysine.</text>
        <dbReference type="EC" id="2.3.2.27"/>
    </reaction>
</comment>
<evidence type="ECO:0000256" key="2">
    <source>
        <dbReference type="ARBA" id="ARBA00004141"/>
    </source>
</evidence>
<evidence type="ECO:0000256" key="13">
    <source>
        <dbReference type="SAM" id="MobiDB-lite"/>
    </source>
</evidence>
<keyword evidence="17" id="KW-1185">Reference proteome</keyword>
<dbReference type="STRING" id="4846.A0A367KP88"/>
<dbReference type="PANTHER" id="PTHR45977:SF4">
    <property type="entry name" value="RING-TYPE DOMAIN-CONTAINING PROTEIN"/>
    <property type="match status" value="1"/>
</dbReference>
<dbReference type="GO" id="GO:0006511">
    <property type="term" value="P:ubiquitin-dependent protein catabolic process"/>
    <property type="evidence" value="ECO:0007669"/>
    <property type="project" value="TreeGrafter"/>
</dbReference>
<keyword evidence="9" id="KW-0862">Zinc</keyword>
<feature type="region of interest" description="Disordered" evidence="13">
    <location>
        <begin position="312"/>
        <end position="342"/>
    </location>
</feature>
<dbReference type="PANTHER" id="PTHR45977">
    <property type="entry name" value="TARGET OF ERK KINASE MPK-1"/>
    <property type="match status" value="1"/>
</dbReference>
<proteinExistence type="predicted"/>
<dbReference type="GO" id="GO:0016567">
    <property type="term" value="P:protein ubiquitination"/>
    <property type="evidence" value="ECO:0007669"/>
    <property type="project" value="TreeGrafter"/>
</dbReference>
<dbReference type="EMBL" id="PJQM01000813">
    <property type="protein sequence ID" value="RCI04024.1"/>
    <property type="molecule type" value="Genomic_DNA"/>
</dbReference>
<feature type="domain" description="RING-type" evidence="15">
    <location>
        <begin position="167"/>
        <end position="209"/>
    </location>
</feature>
<evidence type="ECO:0000313" key="17">
    <source>
        <dbReference type="Proteomes" id="UP000253551"/>
    </source>
</evidence>
<organism evidence="16 17">
    <name type="scientific">Rhizopus stolonifer</name>
    <name type="common">Rhizopus nigricans</name>
    <dbReference type="NCBI Taxonomy" id="4846"/>
    <lineage>
        <taxon>Eukaryota</taxon>
        <taxon>Fungi</taxon>
        <taxon>Fungi incertae sedis</taxon>
        <taxon>Mucoromycota</taxon>
        <taxon>Mucoromycotina</taxon>
        <taxon>Mucoromycetes</taxon>
        <taxon>Mucorales</taxon>
        <taxon>Mucorineae</taxon>
        <taxon>Rhizopodaceae</taxon>
        <taxon>Rhizopus</taxon>
    </lineage>
</organism>
<keyword evidence="5 14" id="KW-0812">Transmembrane</keyword>